<dbReference type="PRINTS" id="PR00598">
    <property type="entry name" value="HTHMARR"/>
</dbReference>
<organism evidence="6 8">
    <name type="scientific">Lactobacillus crispatus</name>
    <dbReference type="NCBI Taxonomy" id="47770"/>
    <lineage>
        <taxon>Bacteria</taxon>
        <taxon>Bacillati</taxon>
        <taxon>Bacillota</taxon>
        <taxon>Bacilli</taxon>
        <taxon>Lactobacillales</taxon>
        <taxon>Lactobacillaceae</taxon>
        <taxon>Lactobacillus</taxon>
    </lineage>
</organism>
<dbReference type="Proteomes" id="UP000231914">
    <property type="component" value="Unassembled WGS sequence"/>
</dbReference>
<dbReference type="Proteomes" id="UP000460132">
    <property type="component" value="Unassembled WGS sequence"/>
</dbReference>
<evidence type="ECO:0000256" key="3">
    <source>
        <dbReference type="ARBA" id="ARBA00023163"/>
    </source>
</evidence>
<evidence type="ECO:0000313" key="9">
    <source>
        <dbReference type="Proteomes" id="UP000295195"/>
    </source>
</evidence>
<evidence type="ECO:0000259" key="4">
    <source>
        <dbReference type="PROSITE" id="PS50995"/>
    </source>
</evidence>
<dbReference type="AlphaFoldDB" id="A0A2M9WLP9"/>
<comment type="caution">
    <text evidence="6">The sequence shown here is derived from an EMBL/GenBank/DDBJ whole genome shotgun (WGS) entry which is preliminary data.</text>
</comment>
<evidence type="ECO:0000313" key="5">
    <source>
        <dbReference type="EMBL" id="MYN54477.1"/>
    </source>
</evidence>
<dbReference type="InterPro" id="IPR036390">
    <property type="entry name" value="WH_DNA-bd_sf"/>
</dbReference>
<reference evidence="6 8" key="1">
    <citation type="submission" date="2016-10" db="EMBL/GenBank/DDBJ databases">
        <title>WGS of isloates from the oral cavity of healthy individuals.</title>
        <authorList>
            <person name="Sharma S."/>
            <person name="Pal V.K."/>
            <person name="Patil P.B."/>
            <person name="Korpole S."/>
            <person name="Grover V."/>
        </authorList>
    </citation>
    <scope>NUCLEOTIDE SEQUENCE [LARGE SCALE GENOMIC DNA]</scope>
    <source>
        <strain evidence="6 8">DISK12</strain>
    </source>
</reference>
<dbReference type="PROSITE" id="PS50995">
    <property type="entry name" value="HTH_MARR_2"/>
    <property type="match status" value="1"/>
</dbReference>
<dbReference type="EMBL" id="WWFF01000014">
    <property type="protein sequence ID" value="MYN54477.1"/>
    <property type="molecule type" value="Genomic_DNA"/>
</dbReference>
<sequence length="145" mass="17334">MNQLYQEINDALYHVYYGIQRIEEEELKKSRFNDLTPKELHAVDAITMYEHPTTSQVAEKLHLSRATMTVTVDRLVRKGYVERIRGKQDRRIVHLKLTMRGRVVCRAYHAYHNRMVKSFLQNLDENELQTIYHAFKNLDEFLNSH</sequence>
<reference evidence="7 9" key="2">
    <citation type="submission" date="2017-06" db="EMBL/GenBank/DDBJ databases">
        <authorList>
            <person name="Swanenburg J."/>
            <person name="Kort R."/>
        </authorList>
    </citation>
    <scope>NUCLEOTIDE SEQUENCE [LARGE SCALE GENOMIC DNA]</scope>
    <source>
        <strain evidence="7 9">RL05</strain>
    </source>
</reference>
<dbReference type="Gene3D" id="1.10.10.10">
    <property type="entry name" value="Winged helix-like DNA-binding domain superfamily/Winged helix DNA-binding domain"/>
    <property type="match status" value="1"/>
</dbReference>
<evidence type="ECO:0000313" key="8">
    <source>
        <dbReference type="Proteomes" id="UP000231914"/>
    </source>
</evidence>
<protein>
    <submittedName>
        <fullName evidence="6">MarR family transcriptional regulator</fullName>
    </submittedName>
</protein>
<dbReference type="EMBL" id="MKXG01000207">
    <property type="protein sequence ID" value="PJZ16029.1"/>
    <property type="molecule type" value="Genomic_DNA"/>
</dbReference>
<gene>
    <name evidence="6" type="ORF">BHU41_01480</name>
    <name evidence="7" type="ORF">CEE75_00415</name>
    <name evidence="5" type="ORF">GTK63_09270</name>
</gene>
<dbReference type="RefSeq" id="WP_005727264.1">
    <property type="nucleotide sequence ID" value="NZ_CAZZQD010000001.1"/>
</dbReference>
<dbReference type="EMBL" id="NKLP01000007">
    <property type="protein sequence ID" value="TDN34500.1"/>
    <property type="molecule type" value="Genomic_DNA"/>
</dbReference>
<dbReference type="PANTHER" id="PTHR42756:SF1">
    <property type="entry name" value="TRANSCRIPTIONAL REPRESSOR OF EMRAB OPERON"/>
    <property type="match status" value="1"/>
</dbReference>
<dbReference type="SMART" id="SM00347">
    <property type="entry name" value="HTH_MARR"/>
    <property type="match status" value="1"/>
</dbReference>
<reference evidence="5 10" key="3">
    <citation type="submission" date="2020-01" db="EMBL/GenBank/DDBJ databases">
        <title>Vaginal microbiome of pregnant Indian women: Insights into the genome of dominants Lactobacillus species.</title>
        <authorList>
            <person name="Das B."/>
            <person name="Mehta O."/>
            <person name="Ghosh T.S."/>
            <person name="Kothidar A."/>
            <person name="Gowtham M.R."/>
            <person name="Mitra R."/>
            <person name="Kshetrapal P."/>
            <person name="Wadhwa N."/>
            <person name="Thiruvengadam R."/>
            <person name="Nair G.B."/>
            <person name="Bhatnagar S."/>
            <person name="Pore S."/>
        </authorList>
    </citation>
    <scope>NUCLEOTIDE SEQUENCE [LARGE SCALE GENOMIC DNA]</scope>
    <source>
        <strain evidence="5 10">Indica2</strain>
    </source>
</reference>
<dbReference type="Proteomes" id="UP000295195">
    <property type="component" value="Unassembled WGS sequence"/>
</dbReference>
<dbReference type="InterPro" id="IPR036388">
    <property type="entry name" value="WH-like_DNA-bd_sf"/>
</dbReference>
<accession>A0A2M9WLP9</accession>
<keyword evidence="3" id="KW-0804">Transcription</keyword>
<dbReference type="SUPFAM" id="SSF46785">
    <property type="entry name" value="Winged helix' DNA-binding domain"/>
    <property type="match status" value="1"/>
</dbReference>
<proteinExistence type="predicted"/>
<evidence type="ECO:0000256" key="1">
    <source>
        <dbReference type="ARBA" id="ARBA00023015"/>
    </source>
</evidence>
<keyword evidence="2" id="KW-0238">DNA-binding</keyword>
<keyword evidence="1" id="KW-0805">Transcription regulation</keyword>
<name>A0A2M9WLP9_9LACO</name>
<dbReference type="Pfam" id="PF01047">
    <property type="entry name" value="MarR"/>
    <property type="match status" value="1"/>
</dbReference>
<evidence type="ECO:0000313" key="6">
    <source>
        <dbReference type="EMBL" id="PJZ16029.1"/>
    </source>
</evidence>
<dbReference type="InterPro" id="IPR000835">
    <property type="entry name" value="HTH_MarR-typ"/>
</dbReference>
<evidence type="ECO:0000256" key="2">
    <source>
        <dbReference type="ARBA" id="ARBA00023125"/>
    </source>
</evidence>
<evidence type="ECO:0000313" key="7">
    <source>
        <dbReference type="EMBL" id="TDN34500.1"/>
    </source>
</evidence>
<evidence type="ECO:0000313" key="10">
    <source>
        <dbReference type="Proteomes" id="UP000460132"/>
    </source>
</evidence>
<dbReference type="PANTHER" id="PTHR42756">
    <property type="entry name" value="TRANSCRIPTIONAL REGULATOR, MARR"/>
    <property type="match status" value="1"/>
</dbReference>
<dbReference type="GO" id="GO:0003677">
    <property type="term" value="F:DNA binding"/>
    <property type="evidence" value="ECO:0007669"/>
    <property type="project" value="UniProtKB-KW"/>
</dbReference>
<dbReference type="GO" id="GO:0003700">
    <property type="term" value="F:DNA-binding transcription factor activity"/>
    <property type="evidence" value="ECO:0007669"/>
    <property type="project" value="InterPro"/>
</dbReference>
<feature type="domain" description="HTH marR-type" evidence="4">
    <location>
        <begin position="1"/>
        <end position="140"/>
    </location>
</feature>